<protein>
    <submittedName>
        <fullName evidence="4">Thiamine phosphate synthase</fullName>
    </submittedName>
</protein>
<evidence type="ECO:0000256" key="2">
    <source>
        <dbReference type="ARBA" id="ARBA00022977"/>
    </source>
</evidence>
<gene>
    <name evidence="4" type="ORF">HELGO_WM2669</name>
</gene>
<evidence type="ECO:0000256" key="1">
    <source>
        <dbReference type="ARBA" id="ARBA00004948"/>
    </source>
</evidence>
<dbReference type="PANTHER" id="PTHR20857:SF23">
    <property type="entry name" value="THIAMINE BIOSYNTHETIC BIFUNCTIONAL ENZYME"/>
    <property type="match status" value="1"/>
</dbReference>
<dbReference type="SUPFAM" id="SSF51391">
    <property type="entry name" value="Thiamin phosphate synthase"/>
    <property type="match status" value="1"/>
</dbReference>
<organism evidence="4">
    <name type="scientific">uncultured Campylobacterales bacterium</name>
    <dbReference type="NCBI Taxonomy" id="352960"/>
    <lineage>
        <taxon>Bacteria</taxon>
        <taxon>Pseudomonadati</taxon>
        <taxon>Campylobacterota</taxon>
        <taxon>Epsilonproteobacteria</taxon>
        <taxon>Campylobacterales</taxon>
        <taxon>environmental samples</taxon>
    </lineage>
</organism>
<dbReference type="InterPro" id="IPR013785">
    <property type="entry name" value="Aldolase_TIM"/>
</dbReference>
<dbReference type="AlphaFoldDB" id="A0A6S6SB83"/>
<reference evidence="4" key="1">
    <citation type="submission" date="2020-01" db="EMBL/GenBank/DDBJ databases">
        <authorList>
            <person name="Meier V. D."/>
            <person name="Meier V D."/>
        </authorList>
    </citation>
    <scope>NUCLEOTIDE SEQUENCE</scope>
    <source>
        <strain evidence="4">HLG_WM_MAG_12</strain>
    </source>
</reference>
<dbReference type="InterPro" id="IPR036206">
    <property type="entry name" value="ThiamineP_synth_sf"/>
</dbReference>
<proteinExistence type="predicted"/>
<name>A0A6S6SB83_9BACT</name>
<accession>A0A6S6SB83</accession>
<feature type="domain" description="Thiamine phosphate synthase/TenI" evidence="3">
    <location>
        <begin position="13"/>
        <end position="175"/>
    </location>
</feature>
<dbReference type="CDD" id="cd00564">
    <property type="entry name" value="TMP_TenI"/>
    <property type="match status" value="1"/>
</dbReference>
<dbReference type="GO" id="GO:0009228">
    <property type="term" value="P:thiamine biosynthetic process"/>
    <property type="evidence" value="ECO:0007669"/>
    <property type="project" value="UniProtKB-KW"/>
</dbReference>
<dbReference type="EMBL" id="CACVAW010000010">
    <property type="protein sequence ID" value="CAA6803456.1"/>
    <property type="molecule type" value="Genomic_DNA"/>
</dbReference>
<dbReference type="GO" id="GO:0005737">
    <property type="term" value="C:cytoplasm"/>
    <property type="evidence" value="ECO:0007669"/>
    <property type="project" value="TreeGrafter"/>
</dbReference>
<sequence length="178" mass="20434">MKSYFITDLLVPNVSKYLKEVYKKYSPDFVCYRDKSGNSDFMKKAEIFLQTSKEYGIKNIYLNSNFKLASSLGYDGVHLTSFQIDLIDKVKKIKLKVIVSTHNENEIKRSKEADFITYSPVFKTPNKGVSKGIIDLKEIVLKYKDVKIFALGGIISPIHIEQIKSTNAYGFASIRYFQ</sequence>
<dbReference type="Pfam" id="PF02581">
    <property type="entry name" value="TMP-TENI"/>
    <property type="match status" value="1"/>
</dbReference>
<dbReference type="Gene3D" id="3.20.20.70">
    <property type="entry name" value="Aldolase class I"/>
    <property type="match status" value="1"/>
</dbReference>
<evidence type="ECO:0000313" key="4">
    <source>
        <dbReference type="EMBL" id="CAA6803456.1"/>
    </source>
</evidence>
<dbReference type="GO" id="GO:0004789">
    <property type="term" value="F:thiamine-phosphate diphosphorylase activity"/>
    <property type="evidence" value="ECO:0007669"/>
    <property type="project" value="TreeGrafter"/>
</dbReference>
<dbReference type="PANTHER" id="PTHR20857">
    <property type="entry name" value="THIAMINE-PHOSPHATE PYROPHOSPHORYLASE"/>
    <property type="match status" value="1"/>
</dbReference>
<comment type="pathway">
    <text evidence="1">Cofactor biosynthesis; thiamine diphosphate biosynthesis.</text>
</comment>
<evidence type="ECO:0000259" key="3">
    <source>
        <dbReference type="Pfam" id="PF02581"/>
    </source>
</evidence>
<keyword evidence="2" id="KW-0784">Thiamine biosynthesis</keyword>
<dbReference type="InterPro" id="IPR022998">
    <property type="entry name" value="ThiamineP_synth_TenI"/>
</dbReference>